<keyword evidence="2 4" id="KW-0012">Acyltransferase</keyword>
<dbReference type="Proteomes" id="UP000732378">
    <property type="component" value="Unassembled WGS sequence"/>
</dbReference>
<name>A0ABS2MD96_9ACTN</name>
<proteinExistence type="predicted"/>
<dbReference type="InterPro" id="IPR016181">
    <property type="entry name" value="Acyl_CoA_acyltransferase"/>
</dbReference>
<accession>A0ABS2MD96</accession>
<dbReference type="Pfam" id="PF00583">
    <property type="entry name" value="Acetyltransf_1"/>
    <property type="match status" value="1"/>
</dbReference>
<comment type="caution">
    <text evidence="4">The sequence shown here is derived from an EMBL/GenBank/DDBJ whole genome shotgun (WGS) entry which is preliminary data.</text>
</comment>
<dbReference type="EMBL" id="JAFBBZ010000001">
    <property type="protein sequence ID" value="MBM7509170.1"/>
    <property type="molecule type" value="Genomic_DNA"/>
</dbReference>
<gene>
    <name evidence="4" type="ORF">JOE61_002984</name>
</gene>
<evidence type="ECO:0000313" key="5">
    <source>
        <dbReference type="Proteomes" id="UP000732378"/>
    </source>
</evidence>
<evidence type="ECO:0000256" key="2">
    <source>
        <dbReference type="ARBA" id="ARBA00023315"/>
    </source>
</evidence>
<sequence length="161" mass="17030">MTVREARPDDLAALVSLEQRNLGADAWPPGLLQEGVEGRVPYATYLVAEVVSAAGPVVAGHAVLSVVADIAELQRISVDPEHRRDGLATALLDAVVAAARAGGADRLLLEVREDNAGALSFYAARGFVEVDRRRRYYRDGATAVVLRRGLGPACGGTDQGR</sequence>
<dbReference type="SUPFAM" id="SSF55729">
    <property type="entry name" value="Acyl-CoA N-acyltransferases (Nat)"/>
    <property type="match status" value="1"/>
</dbReference>
<dbReference type="Gene3D" id="3.40.630.30">
    <property type="match status" value="1"/>
</dbReference>
<dbReference type="InterPro" id="IPR000182">
    <property type="entry name" value="GNAT_dom"/>
</dbReference>
<dbReference type="RefSeq" id="WP_193666965.1">
    <property type="nucleotide sequence ID" value="NZ_JACDTV010000001.1"/>
</dbReference>
<evidence type="ECO:0000313" key="4">
    <source>
        <dbReference type="EMBL" id="MBM7509170.1"/>
    </source>
</evidence>
<organism evidence="4 5">
    <name type="scientific">Nocardioides salarius</name>
    <dbReference type="NCBI Taxonomy" id="374513"/>
    <lineage>
        <taxon>Bacteria</taxon>
        <taxon>Bacillati</taxon>
        <taxon>Actinomycetota</taxon>
        <taxon>Actinomycetes</taxon>
        <taxon>Propionibacteriales</taxon>
        <taxon>Nocardioidaceae</taxon>
        <taxon>Nocardioides</taxon>
    </lineage>
</organism>
<evidence type="ECO:0000259" key="3">
    <source>
        <dbReference type="PROSITE" id="PS51186"/>
    </source>
</evidence>
<dbReference type="EC" id="2.3.1.267" evidence="4"/>
<keyword evidence="5" id="KW-1185">Reference proteome</keyword>
<keyword evidence="1 4" id="KW-0808">Transferase</keyword>
<protein>
    <submittedName>
        <fullName evidence="4">Ribosomal-protein-alanine N-acetyltransferase</fullName>
        <ecNumber evidence="4">2.3.1.267</ecNumber>
    </submittedName>
</protein>
<dbReference type="GO" id="GO:0008999">
    <property type="term" value="F:protein-N-terminal-alanine acetyltransferase activity"/>
    <property type="evidence" value="ECO:0007669"/>
    <property type="project" value="UniProtKB-EC"/>
</dbReference>
<dbReference type="PROSITE" id="PS51186">
    <property type="entry name" value="GNAT"/>
    <property type="match status" value="1"/>
</dbReference>
<dbReference type="PANTHER" id="PTHR43877">
    <property type="entry name" value="AMINOALKYLPHOSPHONATE N-ACETYLTRANSFERASE-RELATED-RELATED"/>
    <property type="match status" value="1"/>
</dbReference>
<reference evidence="4 5" key="1">
    <citation type="submission" date="2021-01" db="EMBL/GenBank/DDBJ databases">
        <title>Sequencing the genomes of 1000 actinobacteria strains.</title>
        <authorList>
            <person name="Klenk H.-P."/>
        </authorList>
    </citation>
    <scope>NUCLEOTIDE SEQUENCE [LARGE SCALE GENOMIC DNA]</scope>
    <source>
        <strain evidence="4 5">DSM 18239</strain>
    </source>
</reference>
<feature type="domain" description="N-acetyltransferase" evidence="3">
    <location>
        <begin position="1"/>
        <end position="151"/>
    </location>
</feature>
<evidence type="ECO:0000256" key="1">
    <source>
        <dbReference type="ARBA" id="ARBA00022679"/>
    </source>
</evidence>
<dbReference type="InterPro" id="IPR050832">
    <property type="entry name" value="Bact_Acetyltransf"/>
</dbReference>